<proteinExistence type="predicted"/>
<protein>
    <submittedName>
        <fullName evidence="1">Uncharacterized protein</fullName>
    </submittedName>
</protein>
<evidence type="ECO:0000313" key="1">
    <source>
        <dbReference type="EMBL" id="MCF1749991.1"/>
    </source>
</evidence>
<reference evidence="1 2" key="1">
    <citation type="submission" date="2022-01" db="EMBL/GenBank/DDBJ databases">
        <title>Mariniradius saccharolyticus sp. nov., isolated from sediment of a river.</title>
        <authorList>
            <person name="Liu H."/>
        </authorList>
    </citation>
    <scope>NUCLEOTIDE SEQUENCE [LARGE SCALE GENOMIC DNA]</scope>
    <source>
        <strain evidence="1 2">RY-2</strain>
    </source>
</reference>
<organism evidence="1 2">
    <name type="scientific">Mariniradius sediminis</name>
    <dbReference type="NCBI Taxonomy" id="2909237"/>
    <lineage>
        <taxon>Bacteria</taxon>
        <taxon>Pseudomonadati</taxon>
        <taxon>Bacteroidota</taxon>
        <taxon>Cytophagia</taxon>
        <taxon>Cytophagales</taxon>
        <taxon>Cyclobacteriaceae</taxon>
        <taxon>Mariniradius</taxon>
    </lineage>
</organism>
<accession>A0ABS9BS93</accession>
<comment type="caution">
    <text evidence="1">The sequence shown here is derived from an EMBL/GenBank/DDBJ whole genome shotgun (WGS) entry which is preliminary data.</text>
</comment>
<evidence type="ECO:0000313" key="2">
    <source>
        <dbReference type="Proteomes" id="UP001201449"/>
    </source>
</evidence>
<dbReference type="Proteomes" id="UP001201449">
    <property type="component" value="Unassembled WGS sequence"/>
</dbReference>
<gene>
    <name evidence="1" type="ORF">L0U89_02830</name>
</gene>
<dbReference type="EMBL" id="JAKEVZ010000002">
    <property type="protein sequence ID" value="MCF1749991.1"/>
    <property type="molecule type" value="Genomic_DNA"/>
</dbReference>
<name>A0ABS9BS93_9BACT</name>
<dbReference type="RefSeq" id="WP_234860134.1">
    <property type="nucleotide sequence ID" value="NZ_JAKEVZ010000002.1"/>
</dbReference>
<keyword evidence="2" id="KW-1185">Reference proteome</keyword>
<sequence length="210" mass="23892">MNIRFAQVLLILVFIGVVPISCIKNCDGPCGCEPVFAERFYSANSFSIETLYRTDRNRPIEPNRFYFHEGLFKAIWVSLLIEISDAIEKPKTGGLFPAAYACSPANSFSSETLRGLRIINKSPVTLNNQVSFAAGETINAHFVLTQNFQQEFRIPDFIARNHRFQKDERIYLKCKSRPDQATQLVVDIEVELDNGKLFTFSNETMRIAPN</sequence>